<keyword evidence="1" id="KW-0732">Signal</keyword>
<evidence type="ECO:0000313" key="3">
    <source>
        <dbReference type="Proteomes" id="UP000326729"/>
    </source>
</evidence>
<accession>A0A5E6QMI2</accession>
<proteinExistence type="predicted"/>
<dbReference type="AlphaFoldDB" id="A0A5E6QMI2"/>
<feature type="chain" id="PRO_5023017670" description="Lipoprotein" evidence="1">
    <location>
        <begin position="21"/>
        <end position="172"/>
    </location>
</feature>
<name>A0A5E6QMI2_PSEFL</name>
<dbReference type="EMBL" id="CABVGY010000004">
    <property type="protein sequence ID" value="VVM56508.1"/>
    <property type="molecule type" value="Genomic_DNA"/>
</dbReference>
<protein>
    <recommendedName>
        <fullName evidence="4">Lipoprotein</fullName>
    </recommendedName>
</protein>
<evidence type="ECO:0000256" key="1">
    <source>
        <dbReference type="SAM" id="SignalP"/>
    </source>
</evidence>
<reference evidence="2 3" key="1">
    <citation type="submission" date="2019-09" db="EMBL/GenBank/DDBJ databases">
        <authorList>
            <person name="Chandra G."/>
            <person name="Truman W A."/>
        </authorList>
    </citation>
    <scope>NUCLEOTIDE SEQUENCE [LARGE SCALE GENOMIC DNA]</scope>
    <source>
        <strain evidence="2">PS659</strain>
    </source>
</reference>
<evidence type="ECO:0000313" key="2">
    <source>
        <dbReference type="EMBL" id="VVM56508.1"/>
    </source>
</evidence>
<feature type="signal peptide" evidence="1">
    <location>
        <begin position="1"/>
        <end position="20"/>
    </location>
</feature>
<organism evidence="2 3">
    <name type="scientific">Pseudomonas fluorescens</name>
    <dbReference type="NCBI Taxonomy" id="294"/>
    <lineage>
        <taxon>Bacteria</taxon>
        <taxon>Pseudomonadati</taxon>
        <taxon>Pseudomonadota</taxon>
        <taxon>Gammaproteobacteria</taxon>
        <taxon>Pseudomonadales</taxon>
        <taxon>Pseudomonadaceae</taxon>
        <taxon>Pseudomonas</taxon>
    </lineage>
</organism>
<gene>
    <name evidence="2" type="ORF">PS659_01090</name>
</gene>
<sequence precursor="true">MTYMAMAFTALQMFFHHANATSFGRTEEANITSIDNKPAICLPGDTEEAFSVGWVTLSESNVRNAAGWGVTLKLGAKPLVLKSGSCIVFGDPPEGYESDEYKLKTPPLKLEVNKAYVFSINNAYRPRDSYSVIFCVSETKEGALSYFQYPNVSGGRENVPYCDAKQHGTVPE</sequence>
<dbReference type="Proteomes" id="UP000326729">
    <property type="component" value="Unassembled WGS sequence"/>
</dbReference>
<evidence type="ECO:0008006" key="4">
    <source>
        <dbReference type="Google" id="ProtNLM"/>
    </source>
</evidence>
<dbReference type="OrthoDB" id="6900261at2"/>
<dbReference type="RefSeq" id="WP_150715201.1">
    <property type="nucleotide sequence ID" value="NZ_CABVGY010000004.1"/>
</dbReference>